<dbReference type="PANTHER" id="PTHR10039:SF5">
    <property type="entry name" value="NACHT DOMAIN-CONTAINING PROTEIN"/>
    <property type="match status" value="1"/>
</dbReference>
<accession>A0A0G4NYS6</accession>
<keyword evidence="5" id="KW-1185">Reference proteome</keyword>
<sequence>MDPLTAIGLAGNILTFIDFSYKVISGVNKVLSTSNGMTPENERLSALVEDLNVVTRDLVTDISARTENEKQLCAVAANCHALSGELYQILRRLKVGNKNSKWEGLVVKWHSMRKEKEIDSIERRLNGYQSQILIRLQVMFSQKTDEQRHLVHDQLESLRSEGKALRNQTTSRLDELHQTISTLVDSLQSVPAQDGSYGSKGGPLAELGASLSKFQAVTTSISRQNELLKRLAFESMYSRENNIENAESGTFAWMVDEEYQSADDQSGSSIESGEKYDERIKRKYYEQERKKQEALRIYTREKFLTWLNSGGHIFHISGKAGSGKSTLMKFLARSSRVKKELESWAGGRPLIFVRFFFWNSGDKVQMSLEGLYRSLLFETCRQIPNIIPQLFPEFWQSSNSGLAPIGFDEVKEAFNRLIQEASSSKSYFCFFIDGLDEFEGDEVDHWRLSQDLKSWTAQAENVKLCVSSRPHIPFVQSFANDLNHQISIHELTREDIFNFSVAMFEKDPNFDRVKDVYKDLVAEVVEASDGVFLWARLAMRSLLKSVGYQEGSEKDLKRKLHLIPKGLDELFDQILGSIDPDDQLLSDQLFLLTTANFCLWQPAVQNAIAYSWLEDLDDPGFPQELQMRPCTETEITERLEHVSCLLDRLSRGLLEMTRKRSHKRGGHDYFTHEVQFLHRSARDYIVNTREVQMRARLPDFDVYSGIFRLLLAEFKFARFTLHDIRPRERGALRLALDRLFSVMHTAHIYDGYDVPSRFLEEASHIVQHHTQTVESSTQVLPANEFPEPKGHIWGCNLQRGSRHWVQRQQNSTSGPNLLLVAIQVQSFKFVQQLLHEGRTPGEMVPLEPIQNFDMTDIENFETMPAPKAIVSVWLIFLYCLVENYLLNGSTEESDYRCLEEFLNQDVDRDVQFVGIFYFETNNQFPREGSGGSDERVAFDLLEFLELAKPSNMEALRPKLSIKGTQEDRPEVTPISGPPVPYQRGHLSKVLEEMVATGKISGYHMFGEYLSLESAIASSERLDAPFAFRIT</sequence>
<evidence type="ECO:0000256" key="1">
    <source>
        <dbReference type="ARBA" id="ARBA00022737"/>
    </source>
</evidence>
<dbReference type="InterPro" id="IPR056884">
    <property type="entry name" value="NPHP3-like_N"/>
</dbReference>
<dbReference type="InterPro" id="IPR056693">
    <property type="entry name" value="DUF7791"/>
</dbReference>
<organism evidence="4 5">
    <name type="scientific">Penicillium camemberti (strain FM 013)</name>
    <dbReference type="NCBI Taxonomy" id="1429867"/>
    <lineage>
        <taxon>Eukaryota</taxon>
        <taxon>Fungi</taxon>
        <taxon>Dikarya</taxon>
        <taxon>Ascomycota</taxon>
        <taxon>Pezizomycotina</taxon>
        <taxon>Eurotiomycetes</taxon>
        <taxon>Eurotiomycetidae</taxon>
        <taxon>Eurotiales</taxon>
        <taxon>Aspergillaceae</taxon>
        <taxon>Penicillium</taxon>
    </lineage>
</organism>
<feature type="domain" description="Nephrocystin 3-like N-terminal" evidence="2">
    <location>
        <begin position="298"/>
        <end position="469"/>
    </location>
</feature>
<protein>
    <submittedName>
        <fullName evidence="4">Str. FM013</fullName>
    </submittedName>
</protein>
<dbReference type="AlphaFoldDB" id="A0A0G4NYS6"/>
<name>A0A0G4NYS6_PENC3</name>
<dbReference type="Pfam" id="PF25053">
    <property type="entry name" value="DUF7791"/>
    <property type="match status" value="1"/>
</dbReference>
<evidence type="ECO:0000259" key="3">
    <source>
        <dbReference type="Pfam" id="PF25053"/>
    </source>
</evidence>
<reference evidence="4 5" key="1">
    <citation type="journal article" date="2014" name="Nat. Commun.">
        <title>Multiple recent horizontal transfers of a large genomic region in cheese making fungi.</title>
        <authorList>
            <person name="Cheeseman K."/>
            <person name="Ropars J."/>
            <person name="Renault P."/>
            <person name="Dupont J."/>
            <person name="Gouzy J."/>
            <person name="Branca A."/>
            <person name="Abraham A.L."/>
            <person name="Ceppi M."/>
            <person name="Conseiller E."/>
            <person name="Debuchy R."/>
            <person name="Malagnac F."/>
            <person name="Goarin A."/>
            <person name="Silar P."/>
            <person name="Lacoste S."/>
            <person name="Sallet E."/>
            <person name="Bensimon A."/>
            <person name="Giraud T."/>
            <person name="Brygoo Y."/>
        </authorList>
    </citation>
    <scope>NUCLEOTIDE SEQUENCE [LARGE SCALE GENOMIC DNA]</scope>
    <source>
        <strain evidence="5">FM 013</strain>
    </source>
</reference>
<dbReference type="Pfam" id="PF24883">
    <property type="entry name" value="NPHP3_N"/>
    <property type="match status" value="1"/>
</dbReference>
<dbReference type="Gene3D" id="3.40.50.300">
    <property type="entry name" value="P-loop containing nucleotide triphosphate hydrolases"/>
    <property type="match status" value="1"/>
</dbReference>
<evidence type="ECO:0000313" key="5">
    <source>
        <dbReference type="Proteomes" id="UP000053732"/>
    </source>
</evidence>
<dbReference type="InterPro" id="IPR027417">
    <property type="entry name" value="P-loop_NTPase"/>
</dbReference>
<dbReference type="SUPFAM" id="SSF52540">
    <property type="entry name" value="P-loop containing nucleoside triphosphate hydrolases"/>
    <property type="match status" value="1"/>
</dbReference>
<dbReference type="STRING" id="1429867.A0A0G4NYS6"/>
<dbReference type="EMBL" id="HG793135">
    <property type="protein sequence ID" value="CRL19149.1"/>
    <property type="molecule type" value="Genomic_DNA"/>
</dbReference>
<dbReference type="Proteomes" id="UP000053732">
    <property type="component" value="Unassembled WGS sequence"/>
</dbReference>
<evidence type="ECO:0000313" key="4">
    <source>
        <dbReference type="EMBL" id="CRL19149.1"/>
    </source>
</evidence>
<dbReference type="PANTHER" id="PTHR10039">
    <property type="entry name" value="AMELOGENIN"/>
    <property type="match status" value="1"/>
</dbReference>
<gene>
    <name evidence="4" type="ORF">PCAMFM013_S002g001019</name>
</gene>
<proteinExistence type="predicted"/>
<keyword evidence="1" id="KW-0677">Repeat</keyword>
<feature type="domain" description="DUF7791" evidence="3">
    <location>
        <begin position="606"/>
        <end position="717"/>
    </location>
</feature>
<evidence type="ECO:0000259" key="2">
    <source>
        <dbReference type="Pfam" id="PF24883"/>
    </source>
</evidence>